<gene>
    <name evidence="2" type="ORF">SDC9_102151</name>
</gene>
<comment type="caution">
    <text evidence="2">The sequence shown here is derived from an EMBL/GenBank/DDBJ whole genome shotgun (WGS) entry which is preliminary data.</text>
</comment>
<evidence type="ECO:0000259" key="1">
    <source>
        <dbReference type="Pfam" id="PF13643"/>
    </source>
</evidence>
<dbReference type="EMBL" id="VSSQ01015236">
    <property type="protein sequence ID" value="MPM55356.1"/>
    <property type="molecule type" value="Genomic_DNA"/>
</dbReference>
<organism evidence="2">
    <name type="scientific">bioreactor metagenome</name>
    <dbReference type="NCBI Taxonomy" id="1076179"/>
    <lineage>
        <taxon>unclassified sequences</taxon>
        <taxon>metagenomes</taxon>
        <taxon>ecological metagenomes</taxon>
    </lineage>
</organism>
<dbReference type="InterPro" id="IPR025285">
    <property type="entry name" value="DUF4145"/>
</dbReference>
<dbReference type="AlphaFoldDB" id="A0A645AR19"/>
<name>A0A645AR19_9ZZZZ</name>
<sequence>MIYPLGSSRPPCPNEVPTNISQDYTEACLVEPFSKKASAALSRRCLQNMLRDKGIKHGDLSKEIDEAMKTLPSNLAESIDAIRHIGNFAAHPIKSTSTGEITDVEDEEAEWALDVLEDLFDFYYVQPAIIKHKRDAMNKKLADLGKPPLKTKTN</sequence>
<accession>A0A645AR19</accession>
<reference evidence="2" key="1">
    <citation type="submission" date="2019-08" db="EMBL/GenBank/DDBJ databases">
        <authorList>
            <person name="Kucharzyk K."/>
            <person name="Murdoch R.W."/>
            <person name="Higgins S."/>
            <person name="Loffler F."/>
        </authorList>
    </citation>
    <scope>NUCLEOTIDE SEQUENCE</scope>
</reference>
<protein>
    <recommendedName>
        <fullName evidence="1">DUF4145 domain-containing protein</fullName>
    </recommendedName>
</protein>
<proteinExistence type="predicted"/>
<dbReference type="Pfam" id="PF13643">
    <property type="entry name" value="DUF4145"/>
    <property type="match status" value="1"/>
</dbReference>
<evidence type="ECO:0000313" key="2">
    <source>
        <dbReference type="EMBL" id="MPM55356.1"/>
    </source>
</evidence>
<feature type="domain" description="DUF4145" evidence="1">
    <location>
        <begin position="34"/>
        <end position="116"/>
    </location>
</feature>